<evidence type="ECO:0000313" key="7">
    <source>
        <dbReference type="EMBL" id="MBO1804781.1"/>
    </source>
</evidence>
<dbReference type="Gene3D" id="1.10.260.40">
    <property type="entry name" value="lambda repressor-like DNA-binding domains"/>
    <property type="match status" value="1"/>
</dbReference>
<keyword evidence="4" id="KW-0804">Transcription</keyword>
<dbReference type="GO" id="GO:0000976">
    <property type="term" value="F:transcription cis-regulatory region binding"/>
    <property type="evidence" value="ECO:0007669"/>
    <property type="project" value="TreeGrafter"/>
</dbReference>
<dbReference type="InterPro" id="IPR046335">
    <property type="entry name" value="LacI/GalR-like_sensor"/>
</dbReference>
<dbReference type="GO" id="GO:0003700">
    <property type="term" value="F:DNA-binding transcription factor activity"/>
    <property type="evidence" value="ECO:0007669"/>
    <property type="project" value="TreeGrafter"/>
</dbReference>
<dbReference type="PROSITE" id="PS50932">
    <property type="entry name" value="HTH_LACI_2"/>
    <property type="match status" value="1"/>
</dbReference>
<dbReference type="SUPFAM" id="SSF53822">
    <property type="entry name" value="Periplasmic binding protein-like I"/>
    <property type="match status" value="1"/>
</dbReference>
<keyword evidence="8" id="KW-1185">Reference proteome</keyword>
<protein>
    <submittedName>
        <fullName evidence="7">LacI family DNA-binding transcriptional regulator</fullName>
    </submittedName>
</protein>
<keyword evidence="2" id="KW-0805">Transcription regulation</keyword>
<dbReference type="PANTHER" id="PTHR30146">
    <property type="entry name" value="LACI-RELATED TRANSCRIPTIONAL REPRESSOR"/>
    <property type="match status" value="1"/>
</dbReference>
<dbReference type="Gene3D" id="3.40.50.2300">
    <property type="match status" value="2"/>
</dbReference>
<comment type="caution">
    <text evidence="7">The sequence shown here is derived from an EMBL/GenBank/DDBJ whole genome shotgun (WGS) entry which is preliminary data.</text>
</comment>
<dbReference type="PANTHER" id="PTHR30146:SF148">
    <property type="entry name" value="HTH-TYPE TRANSCRIPTIONAL REPRESSOR PURR-RELATED"/>
    <property type="match status" value="1"/>
</dbReference>
<feature type="domain" description="HTH cro/C1-type" evidence="6">
    <location>
        <begin position="3"/>
        <end position="32"/>
    </location>
</feature>
<feature type="domain" description="HTH lacI-type" evidence="5">
    <location>
        <begin position="2"/>
        <end position="56"/>
    </location>
</feature>
<dbReference type="InterPro" id="IPR028082">
    <property type="entry name" value="Peripla_BP_I"/>
</dbReference>
<dbReference type="Pfam" id="PF13377">
    <property type="entry name" value="Peripla_BP_3"/>
    <property type="match status" value="1"/>
</dbReference>
<organism evidence="7 8">
    <name type="scientific">Leucobacter ruminantium</name>
    <dbReference type="NCBI Taxonomy" id="1289170"/>
    <lineage>
        <taxon>Bacteria</taxon>
        <taxon>Bacillati</taxon>
        <taxon>Actinomycetota</taxon>
        <taxon>Actinomycetes</taxon>
        <taxon>Micrococcales</taxon>
        <taxon>Microbacteriaceae</taxon>
        <taxon>Leucobacter</taxon>
    </lineage>
</organism>
<reference evidence="7" key="1">
    <citation type="submission" date="2021-03" db="EMBL/GenBank/DDBJ databases">
        <title>Leucobacter chromiisoli sp. nov., isolated from chromium-containing soil of chemical plant.</title>
        <authorList>
            <person name="Xu Z."/>
        </authorList>
    </citation>
    <scope>NUCLEOTIDE SEQUENCE</scope>
    <source>
        <strain evidence="7">A2</strain>
    </source>
</reference>
<keyword evidence="1" id="KW-0678">Repressor</keyword>
<dbReference type="CDD" id="cd01392">
    <property type="entry name" value="HTH_LacI"/>
    <property type="match status" value="1"/>
</dbReference>
<sequence length="335" mass="36353">MATMADVARLSGVSSSTVSHVLNGTRRVNADTRERVERAVAELGYRRNAVARTLAGGSSRTVGLAISGLTHPYFGPLLHAIERHVSAAGYVLVLGDTHDEAVMERRVVESLLDQRVDGLIVAPSSGFLEQSGRLIAAAGAPLVFIDRSLEFPCDRLTPENRESARALTEHLISHGHRRIAAVTGLAGLDSTTQREEGYRDALEANGIPVDERLILRGESNEQDAERAVSEMLGRGETPDALIPLNNAMSIGALRALQRAGKRIPDDLAFASYDDFEWSDLFRPGLTAIAQDVARMGAEAVDLLMTRIAGDDRPFEHRVIDTMFHRRTSCGCHAPT</sequence>
<dbReference type="CDD" id="cd06267">
    <property type="entry name" value="PBP1_LacI_sugar_binding-like"/>
    <property type="match status" value="1"/>
</dbReference>
<evidence type="ECO:0000259" key="5">
    <source>
        <dbReference type="PROSITE" id="PS50932"/>
    </source>
</evidence>
<proteinExistence type="predicted"/>
<dbReference type="SMART" id="SM00354">
    <property type="entry name" value="HTH_LACI"/>
    <property type="match status" value="1"/>
</dbReference>
<dbReference type="SUPFAM" id="SSF47413">
    <property type="entry name" value="lambda repressor-like DNA-binding domains"/>
    <property type="match status" value="1"/>
</dbReference>
<dbReference type="EMBL" id="JAGDYL010000006">
    <property type="protein sequence ID" value="MBO1804781.1"/>
    <property type="molecule type" value="Genomic_DNA"/>
</dbReference>
<dbReference type="InterPro" id="IPR001387">
    <property type="entry name" value="Cro/C1-type_HTH"/>
</dbReference>
<dbReference type="RefSeq" id="WP_208045258.1">
    <property type="nucleotide sequence ID" value="NZ_JAGDYL010000006.1"/>
</dbReference>
<dbReference type="Pfam" id="PF00356">
    <property type="entry name" value="LacI"/>
    <property type="match status" value="1"/>
</dbReference>
<evidence type="ECO:0000259" key="6">
    <source>
        <dbReference type="PROSITE" id="PS50943"/>
    </source>
</evidence>
<keyword evidence="3 7" id="KW-0238">DNA-binding</keyword>
<evidence type="ECO:0000256" key="3">
    <source>
        <dbReference type="ARBA" id="ARBA00023125"/>
    </source>
</evidence>
<gene>
    <name evidence="7" type="ORF">J4H91_05540</name>
</gene>
<evidence type="ECO:0000313" key="8">
    <source>
        <dbReference type="Proteomes" id="UP000664398"/>
    </source>
</evidence>
<evidence type="ECO:0000256" key="4">
    <source>
        <dbReference type="ARBA" id="ARBA00023163"/>
    </source>
</evidence>
<evidence type="ECO:0000256" key="2">
    <source>
        <dbReference type="ARBA" id="ARBA00023015"/>
    </source>
</evidence>
<dbReference type="PROSITE" id="PS50943">
    <property type="entry name" value="HTH_CROC1"/>
    <property type="match status" value="1"/>
</dbReference>
<dbReference type="AlphaFoldDB" id="A0A939LVC3"/>
<accession>A0A939LVC3</accession>
<dbReference type="PRINTS" id="PR00036">
    <property type="entry name" value="HTHLACI"/>
</dbReference>
<dbReference type="InterPro" id="IPR010982">
    <property type="entry name" value="Lambda_DNA-bd_dom_sf"/>
</dbReference>
<dbReference type="InterPro" id="IPR000843">
    <property type="entry name" value="HTH_LacI"/>
</dbReference>
<evidence type="ECO:0000256" key="1">
    <source>
        <dbReference type="ARBA" id="ARBA00022491"/>
    </source>
</evidence>
<name>A0A939LVC3_9MICO</name>
<dbReference type="PROSITE" id="PS00356">
    <property type="entry name" value="HTH_LACI_1"/>
    <property type="match status" value="1"/>
</dbReference>
<dbReference type="Proteomes" id="UP000664398">
    <property type="component" value="Unassembled WGS sequence"/>
</dbReference>